<keyword evidence="2" id="KW-0732">Signal</keyword>
<dbReference type="Proteomes" id="UP000501534">
    <property type="component" value="Chromosome"/>
</dbReference>
<dbReference type="EMBL" id="CP053069">
    <property type="protein sequence ID" value="QJR11594.1"/>
    <property type="molecule type" value="Genomic_DNA"/>
</dbReference>
<protein>
    <recommendedName>
        <fullName evidence="5">Secreted protein</fullName>
    </recommendedName>
</protein>
<proteinExistence type="predicted"/>
<dbReference type="InterPro" id="IPR014177">
    <property type="entry name" value="Formate_DH_TAT-contain"/>
</dbReference>
<dbReference type="NCBIfam" id="TIGR02811">
    <property type="entry name" value="formate_TAT"/>
    <property type="match status" value="1"/>
</dbReference>
<keyword evidence="4" id="KW-1185">Reference proteome</keyword>
<sequence>MKSAKPNTRRNFLLAAGLGTAGAAAAVATATRGVKGAKEAASPDTSSGYRDSEHIRKYYETTKV</sequence>
<dbReference type="RefSeq" id="WP_171093058.1">
    <property type="nucleotide sequence ID" value="NZ_CP053069.1"/>
</dbReference>
<evidence type="ECO:0000313" key="3">
    <source>
        <dbReference type="EMBL" id="QJR11594.1"/>
    </source>
</evidence>
<dbReference type="InterPro" id="IPR006311">
    <property type="entry name" value="TAT_signal"/>
</dbReference>
<dbReference type="PIRSF" id="PIRSF036704">
    <property type="entry name" value="UCP036704"/>
    <property type="match status" value="1"/>
</dbReference>
<dbReference type="AlphaFoldDB" id="A0A6M4GYL5"/>
<feature type="chain" id="PRO_5026687880" description="Secreted protein" evidence="2">
    <location>
        <begin position="26"/>
        <end position="64"/>
    </location>
</feature>
<reference evidence="3 4" key="1">
    <citation type="submission" date="2020-04" db="EMBL/GenBank/DDBJ databases">
        <title>Usitatibacter rugosus gen. nov., sp. nov. and Usitatibacter palustris sp. nov., novel members of Usitatibacteraceae fam. nov. within the order Nitrosomonadales isolated from soil.</title>
        <authorList>
            <person name="Huber K.J."/>
            <person name="Neumann-Schaal M."/>
            <person name="Geppert A."/>
            <person name="Luckner M."/>
            <person name="Wanner G."/>
            <person name="Overmann J."/>
        </authorList>
    </citation>
    <scope>NUCLEOTIDE SEQUENCE [LARGE SCALE GENOMIC DNA]</scope>
    <source>
        <strain evidence="3 4">0125_3</strain>
    </source>
</reference>
<dbReference type="PROSITE" id="PS51318">
    <property type="entry name" value="TAT"/>
    <property type="match status" value="1"/>
</dbReference>
<evidence type="ECO:0008006" key="5">
    <source>
        <dbReference type="Google" id="ProtNLM"/>
    </source>
</evidence>
<feature type="signal peptide" evidence="2">
    <location>
        <begin position="1"/>
        <end position="25"/>
    </location>
</feature>
<gene>
    <name evidence="3" type="ORF">DSM104443_02673</name>
</gene>
<name>A0A6M4GYL5_9PROT</name>
<organism evidence="3 4">
    <name type="scientific">Usitatibacter rugosus</name>
    <dbReference type="NCBI Taxonomy" id="2732067"/>
    <lineage>
        <taxon>Bacteria</taxon>
        <taxon>Pseudomonadati</taxon>
        <taxon>Pseudomonadota</taxon>
        <taxon>Betaproteobacteria</taxon>
        <taxon>Nitrosomonadales</taxon>
        <taxon>Usitatibacteraceae</taxon>
        <taxon>Usitatibacter</taxon>
    </lineage>
</organism>
<evidence type="ECO:0000256" key="2">
    <source>
        <dbReference type="SAM" id="SignalP"/>
    </source>
</evidence>
<accession>A0A6M4GYL5</accession>
<evidence type="ECO:0000313" key="4">
    <source>
        <dbReference type="Proteomes" id="UP000501534"/>
    </source>
</evidence>
<feature type="region of interest" description="Disordered" evidence="1">
    <location>
        <begin position="32"/>
        <end position="53"/>
    </location>
</feature>
<evidence type="ECO:0000256" key="1">
    <source>
        <dbReference type="SAM" id="MobiDB-lite"/>
    </source>
</evidence>
<dbReference type="KEGG" id="uru:DSM104443_02673"/>